<accession>A0A8X6U4S7</accession>
<organism evidence="2 3">
    <name type="scientific">Nephila pilipes</name>
    <name type="common">Giant wood spider</name>
    <name type="synonym">Nephila maculata</name>
    <dbReference type="NCBI Taxonomy" id="299642"/>
    <lineage>
        <taxon>Eukaryota</taxon>
        <taxon>Metazoa</taxon>
        <taxon>Ecdysozoa</taxon>
        <taxon>Arthropoda</taxon>
        <taxon>Chelicerata</taxon>
        <taxon>Arachnida</taxon>
        <taxon>Araneae</taxon>
        <taxon>Araneomorphae</taxon>
        <taxon>Entelegynae</taxon>
        <taxon>Araneoidea</taxon>
        <taxon>Nephilidae</taxon>
        <taxon>Nephila</taxon>
    </lineage>
</organism>
<sequence>MDLTATLTASPRLANRAAKKENPSKCQRYSNPCFLTHQGAGVAKGVQGASIMQISDPSTAMANPLASVRFPMKGRQRKYPTPRFRCCHGH</sequence>
<evidence type="ECO:0000313" key="2">
    <source>
        <dbReference type="EMBL" id="GFT74888.1"/>
    </source>
</evidence>
<dbReference type="Proteomes" id="UP000887013">
    <property type="component" value="Unassembled WGS sequence"/>
</dbReference>
<feature type="region of interest" description="Disordered" evidence="1">
    <location>
        <begin position="1"/>
        <end position="25"/>
    </location>
</feature>
<name>A0A8X6U4S7_NEPPI</name>
<keyword evidence="3" id="KW-1185">Reference proteome</keyword>
<dbReference type="EMBL" id="BMAW01070756">
    <property type="protein sequence ID" value="GFT74888.1"/>
    <property type="molecule type" value="Genomic_DNA"/>
</dbReference>
<evidence type="ECO:0000256" key="1">
    <source>
        <dbReference type="SAM" id="MobiDB-lite"/>
    </source>
</evidence>
<comment type="caution">
    <text evidence="2">The sequence shown here is derived from an EMBL/GenBank/DDBJ whole genome shotgun (WGS) entry which is preliminary data.</text>
</comment>
<reference evidence="2" key="1">
    <citation type="submission" date="2020-08" db="EMBL/GenBank/DDBJ databases">
        <title>Multicomponent nature underlies the extraordinary mechanical properties of spider dragline silk.</title>
        <authorList>
            <person name="Kono N."/>
            <person name="Nakamura H."/>
            <person name="Mori M."/>
            <person name="Yoshida Y."/>
            <person name="Ohtoshi R."/>
            <person name="Malay A.D."/>
            <person name="Moran D.A.P."/>
            <person name="Tomita M."/>
            <person name="Numata K."/>
            <person name="Arakawa K."/>
        </authorList>
    </citation>
    <scope>NUCLEOTIDE SEQUENCE</scope>
</reference>
<dbReference type="AlphaFoldDB" id="A0A8X6U4S7"/>
<protein>
    <submittedName>
        <fullName evidence="2">Uncharacterized protein</fullName>
    </submittedName>
</protein>
<evidence type="ECO:0000313" key="3">
    <source>
        <dbReference type="Proteomes" id="UP000887013"/>
    </source>
</evidence>
<proteinExistence type="predicted"/>
<gene>
    <name evidence="2" type="ORF">NPIL_626861</name>
</gene>